<keyword evidence="10" id="KW-1185">Reference proteome</keyword>
<dbReference type="Proteomes" id="UP000551878">
    <property type="component" value="Unassembled WGS sequence"/>
</dbReference>
<comment type="caution">
    <text evidence="9">The sequence shown here is derived from an EMBL/GenBank/DDBJ whole genome shotgun (WGS) entry which is preliminary data.</text>
</comment>
<protein>
    <submittedName>
        <fullName evidence="9">MFS family permease</fullName>
    </submittedName>
</protein>
<dbReference type="GO" id="GO:0022857">
    <property type="term" value="F:transmembrane transporter activity"/>
    <property type="evidence" value="ECO:0007669"/>
    <property type="project" value="InterPro"/>
</dbReference>
<evidence type="ECO:0000256" key="3">
    <source>
        <dbReference type="ARBA" id="ARBA00022475"/>
    </source>
</evidence>
<dbReference type="CDD" id="cd17325">
    <property type="entry name" value="MFS_MdtG_SLC18_like"/>
    <property type="match status" value="1"/>
</dbReference>
<evidence type="ECO:0000256" key="2">
    <source>
        <dbReference type="ARBA" id="ARBA00022448"/>
    </source>
</evidence>
<dbReference type="EMBL" id="JACHHB010000001">
    <property type="protein sequence ID" value="MBB5171907.1"/>
    <property type="molecule type" value="Genomic_DNA"/>
</dbReference>
<keyword evidence="6 7" id="KW-0472">Membrane</keyword>
<comment type="subcellular location">
    <subcellularLocation>
        <location evidence="1">Cell membrane</location>
        <topology evidence="1">Multi-pass membrane protein</topology>
    </subcellularLocation>
</comment>
<keyword evidence="2" id="KW-0813">Transport</keyword>
<dbReference type="InterPro" id="IPR050171">
    <property type="entry name" value="MFS_Transporters"/>
</dbReference>
<feature type="transmembrane region" description="Helical" evidence="7">
    <location>
        <begin position="380"/>
        <end position="398"/>
    </location>
</feature>
<keyword evidence="3" id="KW-1003">Cell membrane</keyword>
<accession>A0A840QKL1</accession>
<evidence type="ECO:0000313" key="9">
    <source>
        <dbReference type="EMBL" id="MBB5171907.1"/>
    </source>
</evidence>
<dbReference type="PROSITE" id="PS50850">
    <property type="entry name" value="MFS"/>
    <property type="match status" value="1"/>
</dbReference>
<evidence type="ECO:0000256" key="1">
    <source>
        <dbReference type="ARBA" id="ARBA00004651"/>
    </source>
</evidence>
<evidence type="ECO:0000256" key="7">
    <source>
        <dbReference type="SAM" id="Phobius"/>
    </source>
</evidence>
<evidence type="ECO:0000256" key="5">
    <source>
        <dbReference type="ARBA" id="ARBA00022989"/>
    </source>
</evidence>
<dbReference type="InterPro" id="IPR005828">
    <property type="entry name" value="MFS_sugar_transport-like"/>
</dbReference>
<sequence>MNSNSIQIGIKQNLMLFSMLVVINLFVGFMVGLERTILPIIGEEHFGLTSMSAALSFIISFGFSKAVVNYFAGHIADRIGRKQVLLLGWIIGLFVPILVIFAHAWWIIVFANVLLGINQGLTWSMTLNMKIDLAKSNQRGLAVGLNEFAGYIGVASMAAISGYVSATYGLRPEPFYIGIGVVTIGVILSLFIKDTSQHLKMEVQKIKVTENLSSKEVFKRTTWKDGTLSSISFAGLSTNLKDGMTWGLFPFFFISAGLTVSQIGVIVAVYPAAWGLFQLFTGALSDRIGRKWLIAIGMWTQALALWWILLVDVYVLWIIGAIILGLGTAMVYPTFAAAISDVAHPSWRATSMGVFRFWRDSGYAFGALLAGVLADMLNVNWAIGLVALLPFIAGVMIVKRMKETHET</sequence>
<dbReference type="PANTHER" id="PTHR23517:SF3">
    <property type="entry name" value="INTEGRAL MEMBRANE TRANSPORT PROTEIN"/>
    <property type="match status" value="1"/>
</dbReference>
<keyword evidence="4 7" id="KW-0812">Transmembrane</keyword>
<keyword evidence="5 7" id="KW-1133">Transmembrane helix</keyword>
<dbReference type="Pfam" id="PF07690">
    <property type="entry name" value="MFS_1"/>
    <property type="match status" value="1"/>
</dbReference>
<feature type="transmembrane region" description="Helical" evidence="7">
    <location>
        <begin position="251"/>
        <end position="280"/>
    </location>
</feature>
<evidence type="ECO:0000256" key="4">
    <source>
        <dbReference type="ARBA" id="ARBA00022692"/>
    </source>
</evidence>
<feature type="transmembrane region" description="Helical" evidence="7">
    <location>
        <begin position="292"/>
        <end position="309"/>
    </location>
</feature>
<gene>
    <name evidence="9" type="ORF">HNQ41_000047</name>
</gene>
<dbReference type="Gene3D" id="1.20.1250.20">
    <property type="entry name" value="MFS general substrate transporter like domains"/>
    <property type="match status" value="2"/>
</dbReference>
<dbReference type="Pfam" id="PF00083">
    <property type="entry name" value="Sugar_tr"/>
    <property type="match status" value="1"/>
</dbReference>
<dbReference type="InterPro" id="IPR005829">
    <property type="entry name" value="Sugar_transporter_CS"/>
</dbReference>
<proteinExistence type="predicted"/>
<feature type="transmembrane region" description="Helical" evidence="7">
    <location>
        <begin position="315"/>
        <end position="336"/>
    </location>
</feature>
<evidence type="ECO:0000313" key="10">
    <source>
        <dbReference type="Proteomes" id="UP000551878"/>
    </source>
</evidence>
<dbReference type="PROSITE" id="PS00216">
    <property type="entry name" value="SUGAR_TRANSPORT_1"/>
    <property type="match status" value="1"/>
</dbReference>
<dbReference type="GO" id="GO:0005886">
    <property type="term" value="C:plasma membrane"/>
    <property type="evidence" value="ECO:0007669"/>
    <property type="project" value="UniProtKB-SubCell"/>
</dbReference>
<reference evidence="9 10" key="1">
    <citation type="submission" date="2020-08" db="EMBL/GenBank/DDBJ databases">
        <title>Genomic Encyclopedia of Type Strains, Phase IV (KMG-IV): sequencing the most valuable type-strain genomes for metagenomic binning, comparative biology and taxonomic classification.</title>
        <authorList>
            <person name="Goeker M."/>
        </authorList>
    </citation>
    <scope>NUCLEOTIDE SEQUENCE [LARGE SCALE GENOMIC DNA]</scope>
    <source>
        <strain evidence="9 10">DSM 24696</strain>
    </source>
</reference>
<feature type="transmembrane region" description="Helical" evidence="7">
    <location>
        <begin position="53"/>
        <end position="72"/>
    </location>
</feature>
<dbReference type="InterPro" id="IPR020846">
    <property type="entry name" value="MFS_dom"/>
</dbReference>
<evidence type="ECO:0000259" key="8">
    <source>
        <dbReference type="PROSITE" id="PS50850"/>
    </source>
</evidence>
<feature type="transmembrane region" description="Helical" evidence="7">
    <location>
        <begin position="148"/>
        <end position="168"/>
    </location>
</feature>
<dbReference type="SUPFAM" id="SSF103473">
    <property type="entry name" value="MFS general substrate transporter"/>
    <property type="match status" value="1"/>
</dbReference>
<organism evidence="9 10">
    <name type="scientific">Texcoconibacillus texcoconensis</name>
    <dbReference type="NCBI Taxonomy" id="1095777"/>
    <lineage>
        <taxon>Bacteria</taxon>
        <taxon>Bacillati</taxon>
        <taxon>Bacillota</taxon>
        <taxon>Bacilli</taxon>
        <taxon>Bacillales</taxon>
        <taxon>Bacillaceae</taxon>
        <taxon>Texcoconibacillus</taxon>
    </lineage>
</organism>
<dbReference type="PANTHER" id="PTHR23517">
    <property type="entry name" value="RESISTANCE PROTEIN MDTM, PUTATIVE-RELATED-RELATED"/>
    <property type="match status" value="1"/>
</dbReference>
<dbReference type="AlphaFoldDB" id="A0A840QKL1"/>
<feature type="transmembrane region" description="Helical" evidence="7">
    <location>
        <begin position="175"/>
        <end position="192"/>
    </location>
</feature>
<dbReference type="RefSeq" id="WP_246421440.1">
    <property type="nucleotide sequence ID" value="NZ_JACHHB010000001.1"/>
</dbReference>
<dbReference type="InterPro" id="IPR036259">
    <property type="entry name" value="MFS_trans_sf"/>
</dbReference>
<dbReference type="InterPro" id="IPR011701">
    <property type="entry name" value="MFS"/>
</dbReference>
<evidence type="ECO:0000256" key="6">
    <source>
        <dbReference type="ARBA" id="ARBA00023136"/>
    </source>
</evidence>
<name>A0A840QKL1_9BACI</name>
<feature type="domain" description="Major facilitator superfamily (MFS) profile" evidence="8">
    <location>
        <begin position="16"/>
        <end position="402"/>
    </location>
</feature>
<feature type="transmembrane region" description="Helical" evidence="7">
    <location>
        <begin position="84"/>
        <end position="108"/>
    </location>
</feature>
<feature type="transmembrane region" description="Helical" evidence="7">
    <location>
        <begin position="12"/>
        <end position="33"/>
    </location>
</feature>